<evidence type="ECO:0000256" key="9">
    <source>
        <dbReference type="ARBA" id="ARBA00023146"/>
    </source>
</evidence>
<evidence type="ECO:0000259" key="11">
    <source>
        <dbReference type="Pfam" id="PF19269"/>
    </source>
</evidence>
<dbReference type="InterPro" id="IPR014729">
    <property type="entry name" value="Rossmann-like_a/b/a_fold"/>
</dbReference>
<dbReference type="GO" id="GO:0005829">
    <property type="term" value="C:cytosol"/>
    <property type="evidence" value="ECO:0007669"/>
    <property type="project" value="TreeGrafter"/>
</dbReference>
<dbReference type="Pfam" id="PF19269">
    <property type="entry name" value="Anticodon_2"/>
    <property type="match status" value="1"/>
</dbReference>
<dbReference type="EMBL" id="UINC01003617">
    <property type="protein sequence ID" value="SVA07865.1"/>
    <property type="molecule type" value="Genomic_DNA"/>
</dbReference>
<dbReference type="InterPro" id="IPR020751">
    <property type="entry name" value="aa-tRNA-synth_I_codon-bd_sub2"/>
</dbReference>
<evidence type="ECO:0000256" key="7">
    <source>
        <dbReference type="ARBA" id="ARBA00022840"/>
    </source>
</evidence>
<dbReference type="Gene3D" id="1.10.10.350">
    <property type="match status" value="1"/>
</dbReference>
<dbReference type="InterPro" id="IPR049940">
    <property type="entry name" value="GluQ/Sye"/>
</dbReference>
<feature type="non-terminal residue" evidence="12">
    <location>
        <position position="443"/>
    </location>
</feature>
<dbReference type="GO" id="GO:0004818">
    <property type="term" value="F:glutamate-tRNA ligase activity"/>
    <property type="evidence" value="ECO:0007669"/>
    <property type="project" value="InterPro"/>
</dbReference>
<dbReference type="InterPro" id="IPR004527">
    <property type="entry name" value="Glu-tRNA-ligase_bac/mito"/>
</dbReference>
<dbReference type="PANTHER" id="PTHR43311">
    <property type="entry name" value="GLUTAMATE--TRNA LIGASE"/>
    <property type="match status" value="1"/>
</dbReference>
<comment type="similarity">
    <text evidence="2">Belongs to the class-I aminoacyl-tRNA synthetase family. Glutamate--tRNA ligase type 1 subfamily.</text>
</comment>
<keyword evidence="7" id="KW-0067">ATP-binding</keyword>
<dbReference type="PANTHER" id="PTHR43311:SF2">
    <property type="entry name" value="GLUTAMATE--TRNA LIGASE, MITOCHONDRIAL-RELATED"/>
    <property type="match status" value="1"/>
</dbReference>
<evidence type="ECO:0000256" key="8">
    <source>
        <dbReference type="ARBA" id="ARBA00022917"/>
    </source>
</evidence>
<feature type="non-terminal residue" evidence="12">
    <location>
        <position position="1"/>
    </location>
</feature>
<feature type="domain" description="Aminoacyl-tRNA synthetase class I anticodon-binding" evidence="11">
    <location>
        <begin position="305"/>
        <end position="441"/>
    </location>
</feature>
<dbReference type="Pfam" id="PF00749">
    <property type="entry name" value="tRNA-synt_1c"/>
    <property type="match status" value="1"/>
</dbReference>
<dbReference type="InterPro" id="IPR008925">
    <property type="entry name" value="aa_tRNA-synth_I_cd-bd_sf"/>
</dbReference>
<gene>
    <name evidence="12" type="ORF">METZ01_LOCUS60719</name>
</gene>
<dbReference type="InterPro" id="IPR045462">
    <property type="entry name" value="aa-tRNA-synth_I_cd-bd"/>
</dbReference>
<keyword evidence="9" id="KW-0030">Aminoacyl-tRNA synthetase</keyword>
<proteinExistence type="inferred from homology"/>
<keyword evidence="6" id="KW-0547">Nucleotide-binding</keyword>
<accession>A0A381SV08</accession>
<organism evidence="12">
    <name type="scientific">marine metagenome</name>
    <dbReference type="NCBI Taxonomy" id="408172"/>
    <lineage>
        <taxon>unclassified sequences</taxon>
        <taxon>metagenomes</taxon>
        <taxon>ecological metagenomes</taxon>
    </lineage>
</organism>
<comment type="subunit">
    <text evidence="3">Monomer.</text>
</comment>
<reference evidence="12" key="1">
    <citation type="submission" date="2018-05" db="EMBL/GenBank/DDBJ databases">
        <authorList>
            <person name="Lanie J.A."/>
            <person name="Ng W.-L."/>
            <person name="Kazmierczak K.M."/>
            <person name="Andrzejewski T.M."/>
            <person name="Davidsen T.M."/>
            <person name="Wayne K.J."/>
            <person name="Tettelin H."/>
            <person name="Glass J.I."/>
            <person name="Rusch D."/>
            <person name="Podicherti R."/>
            <person name="Tsui H.-C.T."/>
            <person name="Winkler M.E."/>
        </authorList>
    </citation>
    <scope>NUCLEOTIDE SEQUENCE</scope>
</reference>
<dbReference type="GO" id="GO:0005524">
    <property type="term" value="F:ATP binding"/>
    <property type="evidence" value="ECO:0007669"/>
    <property type="project" value="UniProtKB-KW"/>
</dbReference>
<dbReference type="GO" id="GO:0006424">
    <property type="term" value="P:glutamyl-tRNA aminoacylation"/>
    <property type="evidence" value="ECO:0007669"/>
    <property type="project" value="InterPro"/>
</dbReference>
<dbReference type="AlphaFoldDB" id="A0A381SV08"/>
<dbReference type="SUPFAM" id="SSF52374">
    <property type="entry name" value="Nucleotidylyl transferase"/>
    <property type="match status" value="1"/>
</dbReference>
<evidence type="ECO:0000313" key="12">
    <source>
        <dbReference type="EMBL" id="SVA07865.1"/>
    </source>
</evidence>
<comment type="subcellular location">
    <subcellularLocation>
        <location evidence="1">Cytoplasm</location>
    </subcellularLocation>
</comment>
<name>A0A381SV08_9ZZZZ</name>
<evidence type="ECO:0000256" key="3">
    <source>
        <dbReference type="ARBA" id="ARBA00011245"/>
    </source>
</evidence>
<evidence type="ECO:0000256" key="1">
    <source>
        <dbReference type="ARBA" id="ARBA00004496"/>
    </source>
</evidence>
<evidence type="ECO:0000256" key="4">
    <source>
        <dbReference type="ARBA" id="ARBA00022490"/>
    </source>
</evidence>
<keyword evidence="4" id="KW-0963">Cytoplasm</keyword>
<evidence type="ECO:0000256" key="2">
    <source>
        <dbReference type="ARBA" id="ARBA00007894"/>
    </source>
</evidence>
<dbReference type="InterPro" id="IPR000924">
    <property type="entry name" value="Glu/Gln-tRNA-synth"/>
</dbReference>
<keyword evidence="5" id="KW-0436">Ligase</keyword>
<sequence>LLHIGGARTALFAWLYSKSQGGECLLRLEDTDSERSKQEYTDSIIESFKWLGIEFDGEPFYQSKNKTRHLRKAKQLIEGGKAYYCDCSVERLNKLRAEQQKVGLKPKYDGKCRDLGLATDSDSVIRFKNPKEGLVRFKDLVRGEMEVANEELDDLILVRSNSTPTYNFCVVVDDVDMGVTHVIRGDDHINNTFRQINIFQALEEKLPIYGHVPMILGEDGKRMSKRQGAVSVFDYKEIGVLPEALLNYLTRLGWSYGDQEIFEFIELIEKFKDGKINNAPATFSLKKLYWFNKEYLSNLNERDLISRLIPHSKYFQEDDYSTQVINLIRERCSLLSDFEQEAKYFYEDLEEIDPDTLSKIFNDKAIGILEKLSQEFQATDTWTSENIHEAINRTMKILDVGMADVGKPLRLAITGRMNSPSVDKTSEVLGQDKVIKRLRDVLD</sequence>
<dbReference type="FunFam" id="3.40.50.620:FF:000007">
    <property type="entry name" value="Glutamate--tRNA ligase"/>
    <property type="match status" value="1"/>
</dbReference>
<evidence type="ECO:0000259" key="10">
    <source>
        <dbReference type="Pfam" id="PF00749"/>
    </source>
</evidence>
<dbReference type="PRINTS" id="PR00987">
    <property type="entry name" value="TRNASYNTHGLU"/>
</dbReference>
<dbReference type="NCBIfam" id="TIGR00464">
    <property type="entry name" value="gltX_bact"/>
    <property type="match status" value="1"/>
</dbReference>
<protein>
    <submittedName>
        <fullName evidence="12">Uncharacterized protein</fullName>
    </submittedName>
</protein>
<dbReference type="GO" id="GO:0000049">
    <property type="term" value="F:tRNA binding"/>
    <property type="evidence" value="ECO:0007669"/>
    <property type="project" value="InterPro"/>
</dbReference>
<dbReference type="HAMAP" id="MF_00022">
    <property type="entry name" value="Glu_tRNA_synth_type1"/>
    <property type="match status" value="1"/>
</dbReference>
<feature type="domain" description="Glutamyl/glutaminyl-tRNA synthetase class Ib catalytic" evidence="10">
    <location>
        <begin position="2"/>
        <end position="290"/>
    </location>
</feature>
<evidence type="ECO:0000256" key="6">
    <source>
        <dbReference type="ARBA" id="ARBA00022741"/>
    </source>
</evidence>
<dbReference type="Gene3D" id="3.40.50.620">
    <property type="entry name" value="HUPs"/>
    <property type="match status" value="1"/>
</dbReference>
<keyword evidence="8" id="KW-0648">Protein biosynthesis</keyword>
<dbReference type="SUPFAM" id="SSF48163">
    <property type="entry name" value="An anticodon-binding domain of class I aminoacyl-tRNA synthetases"/>
    <property type="match status" value="1"/>
</dbReference>
<dbReference type="InterPro" id="IPR020058">
    <property type="entry name" value="Glu/Gln-tRNA-synth_Ib_cat-dom"/>
</dbReference>
<evidence type="ECO:0000256" key="5">
    <source>
        <dbReference type="ARBA" id="ARBA00022598"/>
    </source>
</evidence>